<dbReference type="Proteomes" id="UP000712281">
    <property type="component" value="Unassembled WGS sequence"/>
</dbReference>
<evidence type="ECO:0000313" key="2">
    <source>
        <dbReference type="EMBL" id="KAF2574328.1"/>
    </source>
</evidence>
<comment type="caution">
    <text evidence="2">The sequence shown here is derived from an EMBL/GenBank/DDBJ whole genome shotgun (WGS) entry which is preliminary data.</text>
</comment>
<accession>A0A8S9IXA2</accession>
<dbReference type="AlphaFoldDB" id="A0A8S9IXA2"/>
<reference evidence="2" key="1">
    <citation type="submission" date="2019-12" db="EMBL/GenBank/DDBJ databases">
        <title>Genome sequencing and annotation of Brassica cretica.</title>
        <authorList>
            <person name="Studholme D.J."/>
            <person name="Sarris P.F."/>
        </authorList>
    </citation>
    <scope>NUCLEOTIDE SEQUENCE</scope>
    <source>
        <strain evidence="1">PFS-001/15</strain>
        <strain evidence="2">PFS-102/07</strain>
        <tissue evidence="2">Leaf</tissue>
    </source>
</reference>
<gene>
    <name evidence="1" type="ORF">F2Q68_00019490</name>
    <name evidence="2" type="ORF">F2Q70_00001355</name>
</gene>
<evidence type="ECO:0000313" key="1">
    <source>
        <dbReference type="EMBL" id="KAF2538565.1"/>
    </source>
</evidence>
<proteinExistence type="predicted"/>
<dbReference type="EMBL" id="QGKW02002228">
    <property type="protein sequence ID" value="KAF2538565.1"/>
    <property type="molecule type" value="Genomic_DNA"/>
</dbReference>
<protein>
    <submittedName>
        <fullName evidence="2">Uncharacterized protein</fullName>
    </submittedName>
</protein>
<organism evidence="2">
    <name type="scientific">Brassica cretica</name>
    <name type="common">Mustard</name>
    <dbReference type="NCBI Taxonomy" id="69181"/>
    <lineage>
        <taxon>Eukaryota</taxon>
        <taxon>Viridiplantae</taxon>
        <taxon>Streptophyta</taxon>
        <taxon>Embryophyta</taxon>
        <taxon>Tracheophyta</taxon>
        <taxon>Spermatophyta</taxon>
        <taxon>Magnoliopsida</taxon>
        <taxon>eudicotyledons</taxon>
        <taxon>Gunneridae</taxon>
        <taxon>Pentapetalae</taxon>
        <taxon>rosids</taxon>
        <taxon>malvids</taxon>
        <taxon>Brassicales</taxon>
        <taxon>Brassicaceae</taxon>
        <taxon>Brassiceae</taxon>
        <taxon>Brassica</taxon>
    </lineage>
</organism>
<name>A0A8S9IXA2_BRACR</name>
<dbReference type="EMBL" id="QGKY02001015">
    <property type="protein sequence ID" value="KAF2574328.1"/>
    <property type="molecule type" value="Genomic_DNA"/>
</dbReference>
<sequence length="145" mass="16235">MFSLEVSCSGGMYPFSLFVLYGLSVKKAYTVTKGGFAGVLPLIQRHRQMEAVCTMHPRFDGVFLSDSWQPLGLPASFRMCPWVIFSFREFRPPEKLEMANLLSDEPTTNSIMPKFPSPWSELASFSSVALTSFFALVELASLYIA</sequence>